<dbReference type="EMBL" id="PYAS01000023">
    <property type="protein sequence ID" value="PSL20810.1"/>
    <property type="molecule type" value="Genomic_DNA"/>
</dbReference>
<dbReference type="InterPro" id="IPR023214">
    <property type="entry name" value="HAD_sf"/>
</dbReference>
<dbReference type="AlphaFoldDB" id="A0A2P8FGH4"/>
<keyword evidence="2" id="KW-1185">Reference proteome</keyword>
<evidence type="ECO:0008006" key="3">
    <source>
        <dbReference type="Google" id="ProtNLM"/>
    </source>
</evidence>
<dbReference type="InterPro" id="IPR036412">
    <property type="entry name" value="HAD-like_sf"/>
</dbReference>
<accession>A0A2P8FGH4</accession>
<name>A0A2P8FGH4_9BACT</name>
<dbReference type="Gene3D" id="3.40.50.1000">
    <property type="entry name" value="HAD superfamily/HAD-like"/>
    <property type="match status" value="1"/>
</dbReference>
<organism evidence="1 2">
    <name type="scientific">Dyadobacter jiangsuensis</name>
    <dbReference type="NCBI Taxonomy" id="1591085"/>
    <lineage>
        <taxon>Bacteria</taxon>
        <taxon>Pseudomonadati</taxon>
        <taxon>Bacteroidota</taxon>
        <taxon>Cytophagia</taxon>
        <taxon>Cytophagales</taxon>
        <taxon>Spirosomataceae</taxon>
        <taxon>Dyadobacter</taxon>
    </lineage>
</organism>
<evidence type="ECO:0000313" key="1">
    <source>
        <dbReference type="EMBL" id="PSL20810.1"/>
    </source>
</evidence>
<proteinExistence type="predicted"/>
<comment type="caution">
    <text evidence="1">The sequence shown here is derived from an EMBL/GenBank/DDBJ whole genome shotgun (WGS) entry which is preliminary data.</text>
</comment>
<dbReference type="Proteomes" id="UP000241964">
    <property type="component" value="Unassembled WGS sequence"/>
</dbReference>
<reference evidence="1 2" key="1">
    <citation type="submission" date="2018-03" db="EMBL/GenBank/DDBJ databases">
        <title>Genomic Encyclopedia of Archaeal and Bacterial Type Strains, Phase II (KMG-II): from individual species to whole genera.</title>
        <authorList>
            <person name="Goeker M."/>
        </authorList>
    </citation>
    <scope>NUCLEOTIDE SEQUENCE [LARGE SCALE GENOMIC DNA]</scope>
    <source>
        <strain evidence="1 2">DSM 29057</strain>
    </source>
</reference>
<dbReference type="OrthoDB" id="5493018at2"/>
<dbReference type="SUPFAM" id="SSF56784">
    <property type="entry name" value="HAD-like"/>
    <property type="match status" value="1"/>
</dbReference>
<dbReference type="RefSeq" id="WP_106599358.1">
    <property type="nucleotide sequence ID" value="NZ_PYAS01000023.1"/>
</dbReference>
<protein>
    <recommendedName>
        <fullName evidence="3">FMN phosphatase YigB (HAD superfamily)</fullName>
    </recommendedName>
</protein>
<evidence type="ECO:0000313" key="2">
    <source>
        <dbReference type="Proteomes" id="UP000241964"/>
    </source>
</evidence>
<sequence>MRITDIIMDFDGTCTVIPDIYQAFLSEYLAGLNNTAFSGSPIMAEEWKDAQEKVRMHSPQAAWTIAYAPAAPAAADPYILSFEAAKYLLWKKNIQKDIPQEVFKNASDRFPAPWRPEAREVFETLLKKNINITFISNSSSRTITQRLLNLFSVQELPFGIAVKSDAAKFRIAELPWYSAISQDAQGLFQAVPVTHKDVGIGRPVYLQRAAYFEAICAAFNNDLARLPTTVVCGDIWEMDLALPYELGANIHLIERASPFDTYGYERKATLQDTRRGKVSKDLGGLLEWVK</sequence>
<gene>
    <name evidence="1" type="ORF">CLV60_12354</name>
</gene>